<gene>
    <name evidence="2" type="ORF">CAN33_0020350</name>
</gene>
<dbReference type="Proteomes" id="UP000197666">
    <property type="component" value="Unassembled WGS sequence"/>
</dbReference>
<feature type="compositionally biased region" description="Basic and acidic residues" evidence="1">
    <location>
        <begin position="1"/>
        <end position="29"/>
    </location>
</feature>
<protein>
    <submittedName>
        <fullName evidence="2">Zinc-binding dehydrogenase family protein</fullName>
    </submittedName>
</protein>
<evidence type="ECO:0000313" key="3">
    <source>
        <dbReference type="Proteomes" id="UP000197666"/>
    </source>
</evidence>
<evidence type="ECO:0000256" key="1">
    <source>
        <dbReference type="SAM" id="MobiDB-lite"/>
    </source>
</evidence>
<feature type="region of interest" description="Disordered" evidence="1">
    <location>
        <begin position="1"/>
        <end position="38"/>
    </location>
</feature>
<dbReference type="VEuPathDB" id="FungiDB:ASPNIDRAFT2_1163415"/>
<reference evidence="3" key="1">
    <citation type="submission" date="2018-10" db="EMBL/GenBank/DDBJ databases">
        <title>FDA dAtabase for Regulatory Grade micrObial Sequences (FDA-ARGOS): Supporting development and validation of Infectious Disease Dx tests.</title>
        <authorList>
            <person name="Kerrigan L."/>
            <person name="Tallon L."/>
            <person name="Sadzewicz L."/>
            <person name="Sengamalay N."/>
            <person name="Ott S."/>
            <person name="Godinez A."/>
            <person name="Nagaraj S."/>
            <person name="Vavikolanu K."/>
            <person name="Nadendla S."/>
            <person name="George J."/>
            <person name="Sichtig H."/>
        </authorList>
    </citation>
    <scope>NUCLEOTIDE SEQUENCE [LARGE SCALE GENOMIC DNA]</scope>
    <source>
        <strain evidence="3">FDAARGOS_311</strain>
    </source>
</reference>
<comment type="caution">
    <text evidence="2">The sequence shown here is derived from an EMBL/GenBank/DDBJ whole genome shotgun (WGS) entry which is preliminary data.</text>
</comment>
<dbReference type="EMBL" id="NKJJ02000010">
    <property type="protein sequence ID" value="TPR06225.1"/>
    <property type="molecule type" value="Genomic_DNA"/>
</dbReference>
<dbReference type="VEuPathDB" id="FungiDB:ATCC64974_35950"/>
<sequence length="135" mass="15990">MEKHPETTPESDRNEKGVEMKDVEMKEGGTEEDQGGENEWVERCHHPDEMTVGGYAFHIKHGVPQEHRDEIWKLWDIENFTYEDIPEHLKVYEFTPEEYEELEREEPDFRHGSVLGTGQDDEGKDEDQEYLLEKP</sequence>
<feature type="region of interest" description="Disordered" evidence="1">
    <location>
        <begin position="98"/>
        <end position="135"/>
    </location>
</feature>
<accession>A0A254U8K2</accession>
<name>A0A254U8K2_ASPNG</name>
<dbReference type="AlphaFoldDB" id="A0A254U8K2"/>
<proteinExistence type="predicted"/>
<evidence type="ECO:0000313" key="2">
    <source>
        <dbReference type="EMBL" id="TPR06225.1"/>
    </source>
</evidence>
<feature type="compositionally biased region" description="Acidic residues" evidence="1">
    <location>
        <begin position="119"/>
        <end position="135"/>
    </location>
</feature>
<organism evidence="2 3">
    <name type="scientific">Aspergillus niger</name>
    <dbReference type="NCBI Taxonomy" id="5061"/>
    <lineage>
        <taxon>Eukaryota</taxon>
        <taxon>Fungi</taxon>
        <taxon>Dikarya</taxon>
        <taxon>Ascomycota</taxon>
        <taxon>Pezizomycotina</taxon>
        <taxon>Eurotiomycetes</taxon>
        <taxon>Eurotiomycetidae</taxon>
        <taxon>Eurotiales</taxon>
        <taxon>Aspergillaceae</taxon>
        <taxon>Aspergillus</taxon>
        <taxon>Aspergillus subgen. Circumdati</taxon>
    </lineage>
</organism>